<dbReference type="STRING" id="1458461.BN1012_Phect1517"/>
<dbReference type="InterPro" id="IPR011146">
    <property type="entry name" value="HIT-like"/>
</dbReference>
<sequence>MTWVFWQLAEWRLPQIKAESIAKPSPFETMAEDVWVAQTANAFAIEVVKEKLAPVHLLVISKERYATILDVPPEVRGEMINFAVDLARTYGVADSGFRLTTNTNPQGAQTVYHVHIHVIGGRQMGWLG</sequence>
<dbReference type="SUPFAM" id="SSF54197">
    <property type="entry name" value="HIT-like"/>
    <property type="match status" value="1"/>
</dbReference>
<keyword evidence="4" id="KW-0378">Hydrolase</keyword>
<dbReference type="HOGENOM" id="CLU_1955639_0_0_5"/>
<accession>X5MN30</accession>
<dbReference type="Pfam" id="PF01230">
    <property type="entry name" value="HIT"/>
    <property type="match status" value="1"/>
</dbReference>
<keyword evidence="5" id="KW-1185">Reference proteome</keyword>
<dbReference type="InterPro" id="IPR001310">
    <property type="entry name" value="Histidine_triad_HIT"/>
</dbReference>
<dbReference type="Proteomes" id="UP000032160">
    <property type="component" value="Chromosome I"/>
</dbReference>
<dbReference type="PANTHER" id="PTHR23089">
    <property type="entry name" value="HISTIDINE TRIAD HIT PROTEIN"/>
    <property type="match status" value="1"/>
</dbReference>
<dbReference type="InterPro" id="IPR036265">
    <property type="entry name" value="HIT-like_sf"/>
</dbReference>
<dbReference type="GO" id="GO:0016787">
    <property type="term" value="F:hydrolase activity"/>
    <property type="evidence" value="ECO:0007669"/>
    <property type="project" value="UniProtKB-KW"/>
</dbReference>
<dbReference type="PROSITE" id="PS00892">
    <property type="entry name" value="HIT_1"/>
    <property type="match status" value="1"/>
</dbReference>
<gene>
    <name evidence="4" type="ORF">BN1012_Phect1517</name>
</gene>
<dbReference type="KEGG" id="pect:BN1012_Phect1517"/>
<evidence type="ECO:0000259" key="3">
    <source>
        <dbReference type="Pfam" id="PF01230"/>
    </source>
</evidence>
<dbReference type="AlphaFoldDB" id="X5MN30"/>
<name>X5MN30_9HYPH</name>
<proteinExistence type="predicted"/>
<feature type="active site" description="Tele-AMP-histidine intermediate" evidence="1">
    <location>
        <position position="115"/>
    </location>
</feature>
<evidence type="ECO:0000256" key="1">
    <source>
        <dbReference type="PIRSR" id="PIRSR601310-1"/>
    </source>
</evidence>
<evidence type="ECO:0000313" key="4">
    <source>
        <dbReference type="EMBL" id="CDO59731.1"/>
    </source>
</evidence>
<organism evidence="4 5">
    <name type="scientific">Candidatus Phaeomarinibacter ectocarpi</name>
    <dbReference type="NCBI Taxonomy" id="1458461"/>
    <lineage>
        <taxon>Bacteria</taxon>
        <taxon>Pseudomonadati</taxon>
        <taxon>Pseudomonadota</taxon>
        <taxon>Alphaproteobacteria</taxon>
        <taxon>Hyphomicrobiales</taxon>
        <taxon>Parvibaculaceae</taxon>
        <taxon>Candidatus Phaeomarinibacter</taxon>
    </lineage>
</organism>
<dbReference type="Gene3D" id="3.30.428.10">
    <property type="entry name" value="HIT-like"/>
    <property type="match status" value="1"/>
</dbReference>
<dbReference type="InterPro" id="IPR019808">
    <property type="entry name" value="Histidine_triad_CS"/>
</dbReference>
<feature type="short sequence motif" description="Histidine triad motif" evidence="2">
    <location>
        <begin position="113"/>
        <end position="117"/>
    </location>
</feature>
<reference evidence="4 5" key="1">
    <citation type="journal article" date="2014" name="Front. Genet.">
        <title>Genome and metabolic network of "Candidatus Phaeomarinobacter ectocarpi" Ec32, a new candidate genus of Alphaproteobacteria frequently associated with brown algae.</title>
        <authorList>
            <person name="Dittami S.M."/>
            <person name="Barbeyron T."/>
            <person name="Boyen C."/>
            <person name="Cambefort J."/>
            <person name="Collet G."/>
            <person name="Delage L."/>
            <person name="Gobet A."/>
            <person name="Groisillier A."/>
            <person name="Leblanc C."/>
            <person name="Michel G."/>
            <person name="Scornet D."/>
            <person name="Siegel A."/>
            <person name="Tapia J.E."/>
            <person name="Tonon T."/>
        </authorList>
    </citation>
    <scope>NUCLEOTIDE SEQUENCE [LARGE SCALE GENOMIC DNA]</scope>
    <source>
        <strain evidence="4 5">Ec32</strain>
    </source>
</reference>
<dbReference type="EMBL" id="HG966617">
    <property type="protein sequence ID" value="CDO59731.1"/>
    <property type="molecule type" value="Genomic_DNA"/>
</dbReference>
<feature type="domain" description="HIT" evidence="3">
    <location>
        <begin position="52"/>
        <end position="123"/>
    </location>
</feature>
<protein>
    <submittedName>
        <fullName evidence="4">HIT family hydrolase</fullName>
    </submittedName>
</protein>
<evidence type="ECO:0000256" key="2">
    <source>
        <dbReference type="PIRSR" id="PIRSR601310-3"/>
    </source>
</evidence>
<evidence type="ECO:0000313" key="5">
    <source>
        <dbReference type="Proteomes" id="UP000032160"/>
    </source>
</evidence>